<keyword evidence="2 4" id="KW-0238">DNA-binding</keyword>
<dbReference type="PROSITE" id="PS50977">
    <property type="entry name" value="HTH_TETR_2"/>
    <property type="match status" value="1"/>
</dbReference>
<evidence type="ECO:0000256" key="1">
    <source>
        <dbReference type="ARBA" id="ARBA00023015"/>
    </source>
</evidence>
<organism evidence="6 7">
    <name type="scientific">Tunturiibacter gelidiferens</name>
    <dbReference type="NCBI Taxonomy" id="3069689"/>
    <lineage>
        <taxon>Bacteria</taxon>
        <taxon>Pseudomonadati</taxon>
        <taxon>Acidobacteriota</taxon>
        <taxon>Terriglobia</taxon>
        <taxon>Terriglobales</taxon>
        <taxon>Acidobacteriaceae</taxon>
        <taxon>Tunturiibacter</taxon>
    </lineage>
</organism>
<dbReference type="InterPro" id="IPR011075">
    <property type="entry name" value="TetR_C"/>
</dbReference>
<keyword evidence="3" id="KW-0804">Transcription</keyword>
<evidence type="ECO:0000256" key="3">
    <source>
        <dbReference type="ARBA" id="ARBA00023163"/>
    </source>
</evidence>
<dbReference type="PRINTS" id="PR00455">
    <property type="entry name" value="HTHTETR"/>
</dbReference>
<evidence type="ECO:0000256" key="4">
    <source>
        <dbReference type="PROSITE-ProRule" id="PRU00335"/>
    </source>
</evidence>
<reference evidence="6 7" key="1">
    <citation type="submission" date="2020-08" db="EMBL/GenBank/DDBJ databases">
        <title>Genomic Encyclopedia of Type Strains, Phase IV (KMG-V): Genome sequencing to study the core and pangenomes of soil and plant-associated prokaryotes.</title>
        <authorList>
            <person name="Whitman W."/>
        </authorList>
    </citation>
    <scope>NUCLEOTIDE SEQUENCE [LARGE SCALE GENOMIC DNA]</scope>
    <source>
        <strain evidence="6 7">X5P2</strain>
    </source>
</reference>
<evidence type="ECO:0000259" key="5">
    <source>
        <dbReference type="PROSITE" id="PS50977"/>
    </source>
</evidence>
<name>A0A9X0Q9Z3_9BACT</name>
<dbReference type="Proteomes" id="UP000535182">
    <property type="component" value="Unassembled WGS sequence"/>
</dbReference>
<dbReference type="EMBL" id="JACHEB010000001">
    <property type="protein sequence ID" value="MBB5326474.1"/>
    <property type="molecule type" value="Genomic_DNA"/>
</dbReference>
<protein>
    <submittedName>
        <fullName evidence="6">AcrR family transcriptional regulator</fullName>
    </submittedName>
</protein>
<dbReference type="Gene3D" id="1.10.10.60">
    <property type="entry name" value="Homeodomain-like"/>
    <property type="match status" value="1"/>
</dbReference>
<dbReference type="InterPro" id="IPR001647">
    <property type="entry name" value="HTH_TetR"/>
</dbReference>
<comment type="caution">
    <text evidence="6">The sequence shown here is derived from an EMBL/GenBank/DDBJ whole genome shotgun (WGS) entry which is preliminary data.</text>
</comment>
<evidence type="ECO:0000313" key="6">
    <source>
        <dbReference type="EMBL" id="MBB5326474.1"/>
    </source>
</evidence>
<dbReference type="InterPro" id="IPR009057">
    <property type="entry name" value="Homeodomain-like_sf"/>
</dbReference>
<evidence type="ECO:0000256" key="2">
    <source>
        <dbReference type="ARBA" id="ARBA00023125"/>
    </source>
</evidence>
<dbReference type="GO" id="GO:0000976">
    <property type="term" value="F:transcription cis-regulatory region binding"/>
    <property type="evidence" value="ECO:0007669"/>
    <property type="project" value="TreeGrafter"/>
</dbReference>
<dbReference type="InterPro" id="IPR036271">
    <property type="entry name" value="Tet_transcr_reg_TetR-rel_C_sf"/>
</dbReference>
<dbReference type="GO" id="GO:0003700">
    <property type="term" value="F:DNA-binding transcription factor activity"/>
    <property type="evidence" value="ECO:0007669"/>
    <property type="project" value="TreeGrafter"/>
</dbReference>
<evidence type="ECO:0000313" key="7">
    <source>
        <dbReference type="Proteomes" id="UP000535182"/>
    </source>
</evidence>
<dbReference type="AlphaFoldDB" id="A0A9X0Q9Z3"/>
<keyword evidence="1" id="KW-0805">Transcription regulation</keyword>
<dbReference type="RefSeq" id="WP_183972457.1">
    <property type="nucleotide sequence ID" value="NZ_JACHEB010000001.1"/>
</dbReference>
<accession>A0A9X0Q9Z3</accession>
<dbReference type="SUPFAM" id="SSF46689">
    <property type="entry name" value="Homeodomain-like"/>
    <property type="match status" value="1"/>
</dbReference>
<keyword evidence="7" id="KW-1185">Reference proteome</keyword>
<feature type="DNA-binding region" description="H-T-H motif" evidence="4">
    <location>
        <begin position="45"/>
        <end position="64"/>
    </location>
</feature>
<gene>
    <name evidence="6" type="ORF">HDF14_000068</name>
</gene>
<dbReference type="Pfam" id="PF00440">
    <property type="entry name" value="TetR_N"/>
    <property type="match status" value="1"/>
</dbReference>
<dbReference type="SUPFAM" id="SSF48498">
    <property type="entry name" value="Tetracyclin repressor-like, C-terminal domain"/>
    <property type="match status" value="1"/>
</dbReference>
<dbReference type="PANTHER" id="PTHR30055:SF148">
    <property type="entry name" value="TETR-FAMILY TRANSCRIPTIONAL REGULATOR"/>
    <property type="match status" value="1"/>
</dbReference>
<dbReference type="PANTHER" id="PTHR30055">
    <property type="entry name" value="HTH-TYPE TRANSCRIPTIONAL REGULATOR RUTR"/>
    <property type="match status" value="1"/>
</dbReference>
<sequence>MRQQEDLEYADEPKKRGRHRSLEAKTAILKATLQLLERESLRKVTADAIARRAGVSKATIYKWWPNKSMVALDAYLAGTTERVAMPNTGSAQEDFTQQLKSLTAFYTSTLGRLFCQFIAEGQSDAAFLASFRERFLYARRDAAKIMWRRGVDRGEIRSAVDGDIVLDMIYGPIVFRLLAGHGSLSDSESEAIVETVFAGLRRLDYQRPAKNKTIGHIVKRRRAHL</sequence>
<feature type="domain" description="HTH tetR-type" evidence="5">
    <location>
        <begin position="22"/>
        <end position="82"/>
    </location>
</feature>
<dbReference type="InterPro" id="IPR050109">
    <property type="entry name" value="HTH-type_TetR-like_transc_reg"/>
</dbReference>
<dbReference type="Pfam" id="PF16859">
    <property type="entry name" value="TetR_C_11"/>
    <property type="match status" value="1"/>
</dbReference>
<proteinExistence type="predicted"/>
<dbReference type="Gene3D" id="1.10.357.10">
    <property type="entry name" value="Tetracycline Repressor, domain 2"/>
    <property type="match status" value="1"/>
</dbReference>